<comment type="caution">
    <text evidence="3">The sequence shown here is derived from an EMBL/GenBank/DDBJ whole genome shotgun (WGS) entry which is preliminary data.</text>
</comment>
<feature type="transmembrane region" description="Helical" evidence="1">
    <location>
        <begin position="167"/>
        <end position="183"/>
    </location>
</feature>
<dbReference type="AlphaFoldDB" id="A0A1F7HI58"/>
<keyword evidence="1" id="KW-0472">Membrane</keyword>
<keyword evidence="1" id="KW-1133">Transmembrane helix</keyword>
<feature type="transmembrane region" description="Helical" evidence="1">
    <location>
        <begin position="306"/>
        <end position="330"/>
    </location>
</feature>
<dbReference type="EMBL" id="MFZV01000044">
    <property type="protein sequence ID" value="OGK30452.1"/>
    <property type="molecule type" value="Genomic_DNA"/>
</dbReference>
<evidence type="ECO:0000313" key="3">
    <source>
        <dbReference type="EMBL" id="OGK30452.1"/>
    </source>
</evidence>
<name>A0A1F7HI58_9BACT</name>
<evidence type="ECO:0000259" key="2">
    <source>
        <dbReference type="Pfam" id="PF10131"/>
    </source>
</evidence>
<proteinExistence type="predicted"/>
<feature type="transmembrane region" description="Helical" evidence="1">
    <location>
        <begin position="342"/>
        <end position="363"/>
    </location>
</feature>
<feature type="transmembrane region" description="Helical" evidence="1">
    <location>
        <begin position="69"/>
        <end position="89"/>
    </location>
</feature>
<feature type="transmembrane region" description="Helical" evidence="1">
    <location>
        <begin position="282"/>
        <end position="299"/>
    </location>
</feature>
<protein>
    <recommendedName>
        <fullName evidence="2">Membrane protein 6-pyruvoyl-tetrahydropterin synthase-related domain-containing protein</fullName>
    </recommendedName>
</protein>
<feature type="domain" description="Membrane protein 6-pyruvoyl-tetrahydropterin synthase-related" evidence="2">
    <location>
        <begin position="71"/>
        <end position="385"/>
    </location>
</feature>
<feature type="transmembrane region" description="Helical" evidence="1">
    <location>
        <begin position="370"/>
        <end position="388"/>
    </location>
</feature>
<dbReference type="Proteomes" id="UP000177199">
    <property type="component" value="Unassembled WGS sequence"/>
</dbReference>
<accession>A0A1F7HI58</accession>
<reference evidence="3 4" key="1">
    <citation type="journal article" date="2016" name="Nat. Commun.">
        <title>Thousands of microbial genomes shed light on interconnected biogeochemical processes in an aquifer system.</title>
        <authorList>
            <person name="Anantharaman K."/>
            <person name="Brown C.T."/>
            <person name="Hug L.A."/>
            <person name="Sharon I."/>
            <person name="Castelle C.J."/>
            <person name="Probst A.J."/>
            <person name="Thomas B.C."/>
            <person name="Singh A."/>
            <person name="Wilkins M.J."/>
            <person name="Karaoz U."/>
            <person name="Brodie E.L."/>
            <person name="Williams K.H."/>
            <person name="Hubbard S.S."/>
            <person name="Banfield J.F."/>
        </authorList>
    </citation>
    <scope>NUCLEOTIDE SEQUENCE [LARGE SCALE GENOMIC DNA]</scope>
</reference>
<feature type="transmembrane region" description="Helical" evidence="1">
    <location>
        <begin position="189"/>
        <end position="206"/>
    </location>
</feature>
<dbReference type="Pfam" id="PF10131">
    <property type="entry name" value="PTPS_related"/>
    <property type="match status" value="1"/>
</dbReference>
<feature type="transmembrane region" description="Helical" evidence="1">
    <location>
        <begin position="213"/>
        <end position="234"/>
    </location>
</feature>
<organism evidence="3 4">
    <name type="scientific">Candidatus Roizmanbacteria bacterium RIFCSPHIGHO2_12_FULL_33_9</name>
    <dbReference type="NCBI Taxonomy" id="1802045"/>
    <lineage>
        <taxon>Bacteria</taxon>
        <taxon>Candidatus Roizmaniibacteriota</taxon>
    </lineage>
</organism>
<sequence length="546" mass="62613">MRNKLLLLIILLGLIPLLDLFHPGLPVTHDGQDHVARIANFYQNLSEGNIIPRWAGNLNWGFGHPILEFLYPLPSYIASLFHFLGFSLVDSVKVVFGLTFILSGVFMYLWLREFLGEIPGAFGGLLYMLAPYRFVDLYVRGAIGEHMAFVFLPLILFFILKLSKEKFSPFLIVGGALSIAGLILSHNAISLMFFPIIFLYAMYLIWQSKNKKLVAISYVLIAILAFGVASFFWIPAFFEGKYTLRDIVTRGEYSGRFVEFGRFIYGEWNYGITGQFSTQVGILHWIFVVLSLPVILLLYKKRNSLWILALGSFIFFVFTLFLMTSSSLFIWEKLSILQKFQFPWRFLSITVFITSLLGGIVLAFTKKVNLISFILLSLILISINKNYWNANGYLIKPENFYKGIYNSTTDTGESSPVWSIRFMEKRAKNNMEVISGRVSIKTIQRTNTSHTYEVKALERSRILENTLYFPGWNVFVDDKKFPVEFQDPRYRGLMTFYVDKGEHQINIIFKETKLRAFADTVSVVSLGNIIGLLAMGILSKKTRKII</sequence>
<feature type="transmembrane region" description="Helical" evidence="1">
    <location>
        <begin position="516"/>
        <end position="538"/>
    </location>
</feature>
<feature type="transmembrane region" description="Helical" evidence="1">
    <location>
        <begin position="94"/>
        <end position="111"/>
    </location>
</feature>
<feature type="transmembrane region" description="Helical" evidence="1">
    <location>
        <begin position="137"/>
        <end position="160"/>
    </location>
</feature>
<evidence type="ECO:0000313" key="4">
    <source>
        <dbReference type="Proteomes" id="UP000177199"/>
    </source>
</evidence>
<dbReference type="InterPro" id="IPR018776">
    <property type="entry name" value="Membrane_prot_PTPS-rel_domain"/>
</dbReference>
<keyword evidence="1" id="KW-0812">Transmembrane</keyword>
<gene>
    <name evidence="3" type="ORF">A3F29_00415</name>
</gene>
<evidence type="ECO:0000256" key="1">
    <source>
        <dbReference type="SAM" id="Phobius"/>
    </source>
</evidence>